<proteinExistence type="inferred from homology"/>
<evidence type="ECO:0000313" key="7">
    <source>
        <dbReference type="Proteomes" id="UP000321617"/>
    </source>
</evidence>
<dbReference type="Proteomes" id="UP000321617">
    <property type="component" value="Unassembled WGS sequence"/>
</dbReference>
<comment type="similarity">
    <text evidence="1">Belongs to the FAD-dependent oxidoreductase family.</text>
</comment>
<dbReference type="OrthoDB" id="3248171at2"/>
<reference evidence="6 7" key="1">
    <citation type="journal article" date="2013" name="Stand. Genomic Sci.">
        <title>Genomic Encyclopedia of Type Strains, Phase I: The one thousand microbial genomes (KMG-I) project.</title>
        <authorList>
            <person name="Kyrpides N.C."/>
            <person name="Woyke T."/>
            <person name="Eisen J.A."/>
            <person name="Garrity G."/>
            <person name="Lilburn T.G."/>
            <person name="Beck B.J."/>
            <person name="Whitman W.B."/>
            <person name="Hugenholtz P."/>
            <person name="Klenk H.P."/>
        </authorList>
    </citation>
    <scope>NUCLEOTIDE SEQUENCE [LARGE SCALE GENOMIC DNA]</scope>
    <source>
        <strain evidence="6 7">DSM 45044</strain>
    </source>
</reference>
<evidence type="ECO:0000256" key="3">
    <source>
        <dbReference type="ARBA" id="ARBA00022827"/>
    </source>
</evidence>
<keyword evidence="2" id="KW-0285">Flavoprotein</keyword>
<dbReference type="RefSeq" id="WP_147142614.1">
    <property type="nucleotide sequence ID" value="NZ_BAABIJ010000004.1"/>
</dbReference>
<evidence type="ECO:0000256" key="1">
    <source>
        <dbReference type="ARBA" id="ARBA00006442"/>
    </source>
</evidence>
<sequence>MSATVAIVGGGYAGITAAKALDQVADVVLIDPKDSFVHNVASLRAVVDPWWADWVFFPYERLLERGRVVTDLAVSVESTGVRLASGPRIAADYVVVATGTAYPFPAKPGNDRAKIGRERFHRTAEQLSRAGRVLLLGAGPVGLELAGEIKAAWPDKSVTIVDPGRTVLSGGFIDGFPQDVAARLRDDLWRQLRAMGVEIILNDSLRHSLPVLSGTTAPFTARTWSGRTITADIWFQCFGREPAAHCLSRELSGAWRTDGRLSVGSDLRLAGQPRVFAIGDVTAAPAMDTAVVAMEQGELVAEQIKTLMGGGGRLKRYHPSQPMFLIPLGPRGGASYSPDAGILDAATTVQYKGTDLFVGKYCEIFNMKSPL</sequence>
<dbReference type="EMBL" id="VLLL01000008">
    <property type="protein sequence ID" value="TWJ08243.1"/>
    <property type="molecule type" value="Genomic_DNA"/>
</dbReference>
<dbReference type="PANTHER" id="PTHR43735">
    <property type="entry name" value="APOPTOSIS-INDUCING FACTOR 1"/>
    <property type="match status" value="1"/>
</dbReference>
<dbReference type="GO" id="GO:0050660">
    <property type="term" value="F:flavin adenine dinucleotide binding"/>
    <property type="evidence" value="ECO:0007669"/>
    <property type="project" value="TreeGrafter"/>
</dbReference>
<dbReference type="Gene3D" id="3.50.50.100">
    <property type="match status" value="1"/>
</dbReference>
<organism evidence="6 7">
    <name type="scientific">Stackebrandtia albiflava</name>
    <dbReference type="NCBI Taxonomy" id="406432"/>
    <lineage>
        <taxon>Bacteria</taxon>
        <taxon>Bacillati</taxon>
        <taxon>Actinomycetota</taxon>
        <taxon>Actinomycetes</taxon>
        <taxon>Glycomycetales</taxon>
        <taxon>Glycomycetaceae</taxon>
        <taxon>Stackebrandtia</taxon>
    </lineage>
</organism>
<name>A0A562URK1_9ACTN</name>
<dbReference type="InterPro" id="IPR036188">
    <property type="entry name" value="FAD/NAD-bd_sf"/>
</dbReference>
<dbReference type="PANTHER" id="PTHR43735:SF3">
    <property type="entry name" value="FERROPTOSIS SUPPRESSOR PROTEIN 1"/>
    <property type="match status" value="1"/>
</dbReference>
<dbReference type="PRINTS" id="PR00368">
    <property type="entry name" value="FADPNR"/>
</dbReference>
<dbReference type="Pfam" id="PF07992">
    <property type="entry name" value="Pyr_redox_2"/>
    <property type="match status" value="1"/>
</dbReference>
<comment type="caution">
    <text evidence="6">The sequence shown here is derived from an EMBL/GenBank/DDBJ whole genome shotgun (WGS) entry which is preliminary data.</text>
</comment>
<protein>
    <submittedName>
        <fullName evidence="6">NADH dehydrogenase FAD-containing subunit</fullName>
    </submittedName>
</protein>
<evidence type="ECO:0000313" key="6">
    <source>
        <dbReference type="EMBL" id="TWJ08243.1"/>
    </source>
</evidence>
<keyword evidence="7" id="KW-1185">Reference proteome</keyword>
<gene>
    <name evidence="6" type="ORF">LX16_4468</name>
</gene>
<keyword evidence="4" id="KW-0560">Oxidoreductase</keyword>
<dbReference type="InterPro" id="IPR023753">
    <property type="entry name" value="FAD/NAD-binding_dom"/>
</dbReference>
<feature type="domain" description="FAD/NAD(P)-binding" evidence="5">
    <location>
        <begin position="4"/>
        <end position="297"/>
    </location>
</feature>
<dbReference type="PRINTS" id="PR00469">
    <property type="entry name" value="PNDRDTASEII"/>
</dbReference>
<evidence type="ECO:0000256" key="4">
    <source>
        <dbReference type="ARBA" id="ARBA00023002"/>
    </source>
</evidence>
<accession>A0A562URK1</accession>
<dbReference type="GO" id="GO:0005737">
    <property type="term" value="C:cytoplasm"/>
    <property type="evidence" value="ECO:0007669"/>
    <property type="project" value="TreeGrafter"/>
</dbReference>
<dbReference type="AlphaFoldDB" id="A0A562URK1"/>
<dbReference type="SUPFAM" id="SSF51905">
    <property type="entry name" value="FAD/NAD(P)-binding domain"/>
    <property type="match status" value="1"/>
</dbReference>
<dbReference type="GO" id="GO:0004174">
    <property type="term" value="F:electron-transferring-flavoprotein dehydrogenase activity"/>
    <property type="evidence" value="ECO:0007669"/>
    <property type="project" value="TreeGrafter"/>
</dbReference>
<keyword evidence="3" id="KW-0274">FAD</keyword>
<evidence type="ECO:0000256" key="2">
    <source>
        <dbReference type="ARBA" id="ARBA00022630"/>
    </source>
</evidence>
<evidence type="ECO:0000259" key="5">
    <source>
        <dbReference type="Pfam" id="PF07992"/>
    </source>
</evidence>